<sequence>MINLGKKWINGNTYGEILKKASKQKDPFKYINKIRDNAIEKIFGEGTFLLRFGVLYNELRFIEITLKYDIVYTSHQKKRFKEIITIEFGVISAVTTILSEPRNFLHALSEEESDILNNLFDYIPYVIQFSALGKNNDENDLLFEIIF</sequence>
<gene>
    <name evidence="1" type="ORF">LCPAC403_00090</name>
</gene>
<organism evidence="1">
    <name type="scientific">Pithovirus LCPAC403</name>
    <dbReference type="NCBI Taxonomy" id="2506596"/>
    <lineage>
        <taxon>Viruses</taxon>
        <taxon>Pithoviruses</taxon>
    </lineage>
</organism>
<dbReference type="EMBL" id="MK500588">
    <property type="protein sequence ID" value="QBK92875.1"/>
    <property type="molecule type" value="Genomic_DNA"/>
</dbReference>
<protein>
    <submittedName>
        <fullName evidence="1">Uncharacterized protein</fullName>
    </submittedName>
</protein>
<evidence type="ECO:0000313" key="1">
    <source>
        <dbReference type="EMBL" id="QBK92875.1"/>
    </source>
</evidence>
<accession>A0A481ZBM8</accession>
<reference evidence="1" key="1">
    <citation type="journal article" date="2019" name="MBio">
        <title>Virus Genomes from Deep Sea Sediments Expand the Ocean Megavirome and Support Independent Origins of Viral Gigantism.</title>
        <authorList>
            <person name="Backstrom D."/>
            <person name="Yutin N."/>
            <person name="Jorgensen S.L."/>
            <person name="Dharamshi J."/>
            <person name="Homa F."/>
            <person name="Zaremba-Niedwiedzka K."/>
            <person name="Spang A."/>
            <person name="Wolf Y.I."/>
            <person name="Koonin E.V."/>
            <person name="Ettema T.J."/>
        </authorList>
    </citation>
    <scope>NUCLEOTIDE SEQUENCE</scope>
</reference>
<proteinExistence type="predicted"/>
<name>A0A481ZBM8_9VIRU</name>